<keyword evidence="1" id="KW-0805">Transcription regulation</keyword>
<keyword evidence="3" id="KW-0804">Transcription</keyword>
<dbReference type="Proteomes" id="UP000075635">
    <property type="component" value="Unassembled WGS sequence"/>
</dbReference>
<dbReference type="PRINTS" id="PR00778">
    <property type="entry name" value="HTHARSR"/>
</dbReference>
<accession>A0A150SB23</accession>
<reference evidence="5 6" key="1">
    <citation type="submission" date="2014-02" db="EMBL/GenBank/DDBJ databases">
        <title>The small core and large imbalanced accessory genome model reveals a collaborative survival strategy of Sorangium cellulosum strains in nature.</title>
        <authorList>
            <person name="Han K."/>
            <person name="Peng R."/>
            <person name="Blom J."/>
            <person name="Li Y.-Z."/>
        </authorList>
    </citation>
    <scope>NUCLEOTIDE SEQUENCE [LARGE SCALE GENOMIC DNA]</scope>
    <source>
        <strain evidence="5 6">So0011-07</strain>
    </source>
</reference>
<dbReference type="InterPro" id="IPR036388">
    <property type="entry name" value="WH-like_DNA-bd_sf"/>
</dbReference>
<sequence length="101" mass="10962">MPSKLDHHAEQLAALGHPVRLSVLRFVVQAGAEGASAGDIQAHVGLAASTLSHHLKRLVDAGILRTRSEGTFHYYSAAYDALRALTDYLWEDCCKRGKSCC</sequence>
<evidence type="ECO:0000313" key="5">
    <source>
        <dbReference type="EMBL" id="KYF89338.1"/>
    </source>
</evidence>
<proteinExistence type="predicted"/>
<protein>
    <submittedName>
        <fullName evidence="5">ArsR family transcriptional regulator</fullName>
    </submittedName>
</protein>
<dbReference type="InterPro" id="IPR001845">
    <property type="entry name" value="HTH_ArsR_DNA-bd_dom"/>
</dbReference>
<dbReference type="PANTHER" id="PTHR43132:SF2">
    <property type="entry name" value="ARSENICAL RESISTANCE OPERON REPRESSOR ARSR-RELATED"/>
    <property type="match status" value="1"/>
</dbReference>
<dbReference type="SMART" id="SM00418">
    <property type="entry name" value="HTH_ARSR"/>
    <property type="match status" value="1"/>
</dbReference>
<dbReference type="Pfam" id="PF12840">
    <property type="entry name" value="HTH_20"/>
    <property type="match status" value="1"/>
</dbReference>
<keyword evidence="2" id="KW-0238">DNA-binding</keyword>
<dbReference type="InterPro" id="IPR011991">
    <property type="entry name" value="ArsR-like_HTH"/>
</dbReference>
<evidence type="ECO:0000259" key="4">
    <source>
        <dbReference type="PROSITE" id="PS50987"/>
    </source>
</evidence>
<dbReference type="InterPro" id="IPR051011">
    <property type="entry name" value="Metal_resp_trans_reg"/>
</dbReference>
<dbReference type="SUPFAM" id="SSF46785">
    <property type="entry name" value="Winged helix' DNA-binding domain"/>
    <property type="match status" value="1"/>
</dbReference>
<dbReference type="PROSITE" id="PS50987">
    <property type="entry name" value="HTH_ARSR_2"/>
    <property type="match status" value="1"/>
</dbReference>
<evidence type="ECO:0000256" key="3">
    <source>
        <dbReference type="ARBA" id="ARBA00023163"/>
    </source>
</evidence>
<dbReference type="InterPro" id="IPR036390">
    <property type="entry name" value="WH_DNA-bd_sf"/>
</dbReference>
<dbReference type="GO" id="GO:0003700">
    <property type="term" value="F:DNA-binding transcription factor activity"/>
    <property type="evidence" value="ECO:0007669"/>
    <property type="project" value="InterPro"/>
</dbReference>
<dbReference type="GO" id="GO:0003677">
    <property type="term" value="F:DNA binding"/>
    <property type="evidence" value="ECO:0007669"/>
    <property type="project" value="UniProtKB-KW"/>
</dbReference>
<evidence type="ECO:0000256" key="1">
    <source>
        <dbReference type="ARBA" id="ARBA00023015"/>
    </source>
</evidence>
<comment type="caution">
    <text evidence="5">The sequence shown here is derived from an EMBL/GenBank/DDBJ whole genome shotgun (WGS) entry which is preliminary data.</text>
</comment>
<dbReference type="EMBL" id="JEMB01001239">
    <property type="protein sequence ID" value="KYF89338.1"/>
    <property type="molecule type" value="Genomic_DNA"/>
</dbReference>
<dbReference type="PANTHER" id="PTHR43132">
    <property type="entry name" value="ARSENICAL RESISTANCE OPERON REPRESSOR ARSR-RELATED"/>
    <property type="match status" value="1"/>
</dbReference>
<dbReference type="AlphaFoldDB" id="A0A150SB23"/>
<dbReference type="Gene3D" id="1.10.10.10">
    <property type="entry name" value="Winged helix-like DNA-binding domain superfamily/Winged helix DNA-binding domain"/>
    <property type="match status" value="1"/>
</dbReference>
<dbReference type="NCBIfam" id="NF033788">
    <property type="entry name" value="HTH_metalloreg"/>
    <property type="match status" value="1"/>
</dbReference>
<dbReference type="CDD" id="cd00090">
    <property type="entry name" value="HTH_ARSR"/>
    <property type="match status" value="1"/>
</dbReference>
<organism evidence="5 6">
    <name type="scientific">Sorangium cellulosum</name>
    <name type="common">Polyangium cellulosum</name>
    <dbReference type="NCBI Taxonomy" id="56"/>
    <lineage>
        <taxon>Bacteria</taxon>
        <taxon>Pseudomonadati</taxon>
        <taxon>Myxococcota</taxon>
        <taxon>Polyangia</taxon>
        <taxon>Polyangiales</taxon>
        <taxon>Polyangiaceae</taxon>
        <taxon>Sorangium</taxon>
    </lineage>
</organism>
<evidence type="ECO:0000256" key="2">
    <source>
        <dbReference type="ARBA" id="ARBA00023125"/>
    </source>
</evidence>
<gene>
    <name evidence="5" type="ORF">BE17_45430</name>
</gene>
<feature type="domain" description="HTH arsR-type" evidence="4">
    <location>
        <begin position="1"/>
        <end position="97"/>
    </location>
</feature>
<evidence type="ECO:0000313" key="6">
    <source>
        <dbReference type="Proteomes" id="UP000075635"/>
    </source>
</evidence>
<name>A0A150SB23_SORCE</name>